<dbReference type="Gene3D" id="3.30.200.20">
    <property type="entry name" value="Phosphorylase Kinase, domain 1"/>
    <property type="match status" value="1"/>
</dbReference>
<reference evidence="3 4" key="1">
    <citation type="submission" date="2019-05" db="EMBL/GenBank/DDBJ databases">
        <title>Draft genome sequence of Actinomadura geliboluensis A8036.</title>
        <authorList>
            <person name="Saricaoglu S."/>
            <person name="Isik K."/>
        </authorList>
    </citation>
    <scope>NUCLEOTIDE SEQUENCE [LARGE SCALE GENOMIC DNA]</scope>
    <source>
        <strain evidence="3 4">A8036</strain>
    </source>
</reference>
<dbReference type="InterPro" id="IPR011009">
    <property type="entry name" value="Kinase-like_dom_sf"/>
</dbReference>
<accession>A0A5S4G2U9</accession>
<dbReference type="EMBL" id="VCKZ01000529">
    <property type="protein sequence ID" value="TMR26844.1"/>
    <property type="molecule type" value="Genomic_DNA"/>
</dbReference>
<feature type="compositionally biased region" description="Basic and acidic residues" evidence="2">
    <location>
        <begin position="84"/>
        <end position="94"/>
    </location>
</feature>
<dbReference type="OrthoDB" id="3679634at2"/>
<feature type="region of interest" description="Disordered" evidence="2">
    <location>
        <begin position="65"/>
        <end position="151"/>
    </location>
</feature>
<dbReference type="PROSITE" id="PS00107">
    <property type="entry name" value="PROTEIN_KINASE_ATP"/>
    <property type="match status" value="1"/>
</dbReference>
<evidence type="ECO:0000256" key="2">
    <source>
        <dbReference type="SAM" id="MobiDB-lite"/>
    </source>
</evidence>
<evidence type="ECO:0008006" key="5">
    <source>
        <dbReference type="Google" id="ProtNLM"/>
    </source>
</evidence>
<comment type="caution">
    <text evidence="3">The sequence shown here is derived from an EMBL/GenBank/DDBJ whole genome shotgun (WGS) entry which is preliminary data.</text>
</comment>
<keyword evidence="1" id="KW-0067">ATP-binding</keyword>
<keyword evidence="4" id="KW-1185">Reference proteome</keyword>
<dbReference type="InterPro" id="IPR017441">
    <property type="entry name" value="Protein_kinase_ATP_BS"/>
</dbReference>
<dbReference type="SUPFAM" id="SSF56112">
    <property type="entry name" value="Protein kinase-like (PK-like)"/>
    <property type="match status" value="1"/>
</dbReference>
<feature type="compositionally biased region" description="Basic and acidic residues" evidence="2">
    <location>
        <begin position="142"/>
        <end position="151"/>
    </location>
</feature>
<dbReference type="AlphaFoldDB" id="A0A5S4G2U9"/>
<protein>
    <recommendedName>
        <fullName evidence="5">Protein kinase domain-containing protein</fullName>
    </recommendedName>
</protein>
<gene>
    <name evidence="3" type="ORF">ETD96_40470</name>
</gene>
<dbReference type="GO" id="GO:0005524">
    <property type="term" value="F:ATP binding"/>
    <property type="evidence" value="ECO:0007669"/>
    <property type="project" value="UniProtKB-UniRule"/>
</dbReference>
<organism evidence="3 4">
    <name type="scientific">Actinomadura geliboluensis</name>
    <dbReference type="NCBI Taxonomy" id="882440"/>
    <lineage>
        <taxon>Bacteria</taxon>
        <taxon>Bacillati</taxon>
        <taxon>Actinomycetota</taxon>
        <taxon>Actinomycetes</taxon>
        <taxon>Streptosporangiales</taxon>
        <taxon>Thermomonosporaceae</taxon>
        <taxon>Actinomadura</taxon>
    </lineage>
</organism>
<proteinExistence type="predicted"/>
<feature type="compositionally biased region" description="Low complexity" evidence="2">
    <location>
        <begin position="73"/>
        <end position="83"/>
    </location>
</feature>
<keyword evidence="1" id="KW-0547">Nucleotide-binding</keyword>
<dbReference type="Proteomes" id="UP000305238">
    <property type="component" value="Unassembled WGS sequence"/>
</dbReference>
<feature type="compositionally biased region" description="Low complexity" evidence="2">
    <location>
        <begin position="124"/>
        <end position="136"/>
    </location>
</feature>
<evidence type="ECO:0000313" key="3">
    <source>
        <dbReference type="EMBL" id="TMR26844.1"/>
    </source>
</evidence>
<sequence length="151" mass="15779">MTAVGETAGDGIGVMGRHGRAAEASVTLAGRYRLIEPVGRGGMGEVWAAEDAALRRMVAVKLLDPAPVPDRPASTTRADAADTTSERVWREARGAARLAHTPTSCGSMTWPPMETGDLLPADMAPSSSPTSALPAPRTCTPPHREPNQLQA</sequence>
<evidence type="ECO:0000313" key="4">
    <source>
        <dbReference type="Proteomes" id="UP000305238"/>
    </source>
</evidence>
<name>A0A5S4G2U9_9ACTN</name>
<evidence type="ECO:0000256" key="1">
    <source>
        <dbReference type="PROSITE-ProRule" id="PRU10141"/>
    </source>
</evidence>
<feature type="binding site" evidence="1">
    <location>
        <position position="61"/>
    </location>
    <ligand>
        <name>ATP</name>
        <dbReference type="ChEBI" id="CHEBI:30616"/>
    </ligand>
</feature>